<reference evidence="3" key="1">
    <citation type="journal article" date="2020" name="Stud. Mycol.">
        <title>101 Dothideomycetes genomes: a test case for predicting lifestyles and emergence of pathogens.</title>
        <authorList>
            <person name="Haridas S."/>
            <person name="Albert R."/>
            <person name="Binder M."/>
            <person name="Bloem J."/>
            <person name="Labutti K."/>
            <person name="Salamov A."/>
            <person name="Andreopoulos B."/>
            <person name="Baker S."/>
            <person name="Barry K."/>
            <person name="Bills G."/>
            <person name="Bluhm B."/>
            <person name="Cannon C."/>
            <person name="Castanera R."/>
            <person name="Culley D."/>
            <person name="Daum C."/>
            <person name="Ezra D."/>
            <person name="Gonzalez J."/>
            <person name="Henrissat B."/>
            <person name="Kuo A."/>
            <person name="Liang C."/>
            <person name="Lipzen A."/>
            <person name="Lutzoni F."/>
            <person name="Magnuson J."/>
            <person name="Mondo S."/>
            <person name="Nolan M."/>
            <person name="Ohm R."/>
            <person name="Pangilinan J."/>
            <person name="Park H.-J."/>
            <person name="Ramirez L."/>
            <person name="Alfaro M."/>
            <person name="Sun H."/>
            <person name="Tritt A."/>
            <person name="Yoshinaga Y."/>
            <person name="Zwiers L.-H."/>
            <person name="Turgeon B."/>
            <person name="Goodwin S."/>
            <person name="Spatafora J."/>
            <person name="Crous P."/>
            <person name="Grigoriev I."/>
        </authorList>
    </citation>
    <scope>NUCLEOTIDE SEQUENCE</scope>
    <source>
        <strain evidence="3">CBS 113818</strain>
    </source>
</reference>
<dbReference type="Proteomes" id="UP000799424">
    <property type="component" value="Unassembled WGS sequence"/>
</dbReference>
<feature type="region of interest" description="Disordered" evidence="1">
    <location>
        <begin position="96"/>
        <end position="116"/>
    </location>
</feature>
<sequence length="226" mass="24791">MRTQYCAFVLSVFSTASAHSWLHCTALHCTAHNNTGILADMKVTAAAENAPVIDRLMPWFANLCQGWPRAKQNPGNWTEETTNYLWDISKAKFESKESHACHPNQRTPNQHLEAPAPGTKLANLAHHDNPAPMATAAAGSNITLMFGGNGHTRGNNAGPNGDPGRVVVYWVGEKEKELVDIKELNDDTLVQENGFSEESFSYQADKAVTSPTDGLMDKGNWMTLRL</sequence>
<evidence type="ECO:0000313" key="4">
    <source>
        <dbReference type="Proteomes" id="UP000799424"/>
    </source>
</evidence>
<dbReference type="AlphaFoldDB" id="A0A6A6ZNC5"/>
<dbReference type="EMBL" id="MU006234">
    <property type="protein sequence ID" value="KAF2822348.1"/>
    <property type="molecule type" value="Genomic_DNA"/>
</dbReference>
<proteinExistence type="predicted"/>
<organism evidence="3 4">
    <name type="scientific">Ophiobolus disseminans</name>
    <dbReference type="NCBI Taxonomy" id="1469910"/>
    <lineage>
        <taxon>Eukaryota</taxon>
        <taxon>Fungi</taxon>
        <taxon>Dikarya</taxon>
        <taxon>Ascomycota</taxon>
        <taxon>Pezizomycotina</taxon>
        <taxon>Dothideomycetes</taxon>
        <taxon>Pleosporomycetidae</taxon>
        <taxon>Pleosporales</taxon>
        <taxon>Pleosporineae</taxon>
        <taxon>Phaeosphaeriaceae</taxon>
        <taxon>Ophiobolus</taxon>
    </lineage>
</organism>
<keyword evidence="4" id="KW-1185">Reference proteome</keyword>
<feature type="signal peptide" evidence="2">
    <location>
        <begin position="1"/>
        <end position="18"/>
    </location>
</feature>
<protein>
    <submittedName>
        <fullName evidence="3">Uncharacterized protein</fullName>
    </submittedName>
</protein>
<evidence type="ECO:0000256" key="1">
    <source>
        <dbReference type="SAM" id="MobiDB-lite"/>
    </source>
</evidence>
<evidence type="ECO:0000256" key="2">
    <source>
        <dbReference type="SAM" id="SignalP"/>
    </source>
</evidence>
<name>A0A6A6ZNC5_9PLEO</name>
<accession>A0A6A6ZNC5</accession>
<dbReference type="OrthoDB" id="5276978at2759"/>
<gene>
    <name evidence="3" type="ORF">CC86DRAFT_300945</name>
</gene>
<keyword evidence="2" id="KW-0732">Signal</keyword>
<feature type="chain" id="PRO_5025365838" evidence="2">
    <location>
        <begin position="19"/>
        <end position="226"/>
    </location>
</feature>
<evidence type="ECO:0000313" key="3">
    <source>
        <dbReference type="EMBL" id="KAF2822348.1"/>
    </source>
</evidence>